<dbReference type="AlphaFoldDB" id="A0A1I1YI53"/>
<proteinExistence type="predicted"/>
<accession>A0A1I1YI53</accession>
<evidence type="ECO:0000313" key="1">
    <source>
        <dbReference type="EMBL" id="SFE19216.1"/>
    </source>
</evidence>
<sequence length="58" mass="6453">MAKNAAIGMNKDWQAESDMKTLTEAEEIRRDPARYKAALAKAKEKMAALQQMQAAAKK</sequence>
<dbReference type="STRING" id="32040.SAMN04489710_11826"/>
<dbReference type="Proteomes" id="UP000199517">
    <property type="component" value="Unassembled WGS sequence"/>
</dbReference>
<dbReference type="RefSeq" id="WP_175526089.1">
    <property type="nucleotide sequence ID" value="NZ_FOMQ01000018.1"/>
</dbReference>
<organism evidence="1 2">
    <name type="scientific">Paracidovorax konjaci</name>
    <dbReference type="NCBI Taxonomy" id="32040"/>
    <lineage>
        <taxon>Bacteria</taxon>
        <taxon>Pseudomonadati</taxon>
        <taxon>Pseudomonadota</taxon>
        <taxon>Betaproteobacteria</taxon>
        <taxon>Burkholderiales</taxon>
        <taxon>Comamonadaceae</taxon>
        <taxon>Paracidovorax</taxon>
    </lineage>
</organism>
<reference evidence="2" key="1">
    <citation type="submission" date="2016-10" db="EMBL/GenBank/DDBJ databases">
        <authorList>
            <person name="Varghese N."/>
            <person name="Submissions S."/>
        </authorList>
    </citation>
    <scope>NUCLEOTIDE SEQUENCE [LARGE SCALE GENOMIC DNA]</scope>
    <source>
        <strain evidence="2">DSM 7481</strain>
    </source>
</reference>
<keyword evidence="2" id="KW-1185">Reference proteome</keyword>
<protein>
    <submittedName>
        <fullName evidence="1">Uncharacterized protein</fullName>
    </submittedName>
</protein>
<gene>
    <name evidence="1" type="ORF">SAMN04489710_11826</name>
</gene>
<dbReference type="EMBL" id="FOMQ01000018">
    <property type="protein sequence ID" value="SFE19216.1"/>
    <property type="molecule type" value="Genomic_DNA"/>
</dbReference>
<name>A0A1I1YI53_9BURK</name>
<evidence type="ECO:0000313" key="2">
    <source>
        <dbReference type="Proteomes" id="UP000199517"/>
    </source>
</evidence>